<dbReference type="OrthoDB" id="228033at2"/>
<accession>A0A4Z0BTH7</accession>
<protein>
    <submittedName>
        <fullName evidence="3">DUF4178 domain-containing protein</fullName>
    </submittedName>
</protein>
<proteinExistence type="predicted"/>
<keyword evidence="1" id="KW-1133">Transmembrane helix</keyword>
<keyword evidence="1" id="KW-0812">Transmembrane</keyword>
<name>A0A4Z0BTH7_9BURK</name>
<reference evidence="3 4" key="1">
    <citation type="submission" date="2019-03" db="EMBL/GenBank/DDBJ databases">
        <title>Ramlibacter sp. 18x22-1, whole genome shotgun sequence.</title>
        <authorList>
            <person name="Zhang X."/>
            <person name="Feng G."/>
            <person name="Zhu H."/>
        </authorList>
    </citation>
    <scope>NUCLEOTIDE SEQUENCE [LARGE SCALE GENOMIC DNA]</scope>
    <source>
        <strain evidence="3 4">18x22-1</strain>
    </source>
</reference>
<dbReference type="EMBL" id="SMLK01000003">
    <property type="protein sequence ID" value="TFZ01784.1"/>
    <property type="molecule type" value="Genomic_DNA"/>
</dbReference>
<feature type="domain" description="DUF4178" evidence="2">
    <location>
        <begin position="277"/>
        <end position="412"/>
    </location>
</feature>
<evidence type="ECO:0000256" key="1">
    <source>
        <dbReference type="SAM" id="Phobius"/>
    </source>
</evidence>
<keyword evidence="1" id="KW-0472">Membrane</keyword>
<evidence type="ECO:0000259" key="2">
    <source>
        <dbReference type="Pfam" id="PF13785"/>
    </source>
</evidence>
<evidence type="ECO:0000313" key="3">
    <source>
        <dbReference type="EMBL" id="TFZ01784.1"/>
    </source>
</evidence>
<sequence>MASAAPQRIYRAPCPGCGAPVEFRSAQSTHAVCSYCHSTIVRSGETLQRLGKMAEVFEDYSPLQLMASGRHEGRPFVLVGRLQYRGSSGPWAEWQAAFDDGRVGQLSEDNGSYVMTFPAELGRDVPPAERFRVGATTAVSGKSFTVSANDEVALVSAQGELPKLPPLGQSFRSVELRSAQGEVLGIDYATVPPQVSRGRAVSLDELQLTGLRAEAAKEEKGRGFACPSCGAPVQVNLAGTLSVTCPSCHSVIDVSQGIAGELRHAQQDEPVRPLIPLGSTGELQGVPWQVVGFQHRMGAEPGDEDEQFGWSEYLLYNAKRGFVFLVDSEEGWSLVKPTTGAPQLAPDSRSATYLGTRYGLKYSYNAETNYVAGEFYWPVVRGQKTFNRDFAAGARLLSMEQTPREVTWSSGAGLSSDAVAAAFGMKDQDRFRRGDAGPTGGKSAGLGCGCLIVILIVILLLVLVVVLARNDDGSSGYTSAPRTSGGSWGGYSGGGGHK</sequence>
<dbReference type="AlphaFoldDB" id="A0A4Z0BTH7"/>
<organism evidence="3 4">
    <name type="scientific">Ramlibacter humi</name>
    <dbReference type="NCBI Taxonomy" id="2530451"/>
    <lineage>
        <taxon>Bacteria</taxon>
        <taxon>Pseudomonadati</taxon>
        <taxon>Pseudomonadota</taxon>
        <taxon>Betaproteobacteria</taxon>
        <taxon>Burkholderiales</taxon>
        <taxon>Comamonadaceae</taxon>
        <taxon>Ramlibacter</taxon>
    </lineage>
</organism>
<gene>
    <name evidence="3" type="ORF">EZ216_11355</name>
</gene>
<dbReference type="Pfam" id="PF13785">
    <property type="entry name" value="DUF4178"/>
    <property type="match status" value="2"/>
</dbReference>
<keyword evidence="4" id="KW-1185">Reference proteome</keyword>
<dbReference type="InterPro" id="IPR025235">
    <property type="entry name" value="DUF4178"/>
</dbReference>
<evidence type="ECO:0000313" key="4">
    <source>
        <dbReference type="Proteomes" id="UP000297839"/>
    </source>
</evidence>
<comment type="caution">
    <text evidence="3">The sequence shown here is derived from an EMBL/GenBank/DDBJ whole genome shotgun (WGS) entry which is preliminary data.</text>
</comment>
<dbReference type="Proteomes" id="UP000297839">
    <property type="component" value="Unassembled WGS sequence"/>
</dbReference>
<feature type="domain" description="DUF4178" evidence="2">
    <location>
        <begin position="69"/>
        <end position="202"/>
    </location>
</feature>
<feature type="transmembrane region" description="Helical" evidence="1">
    <location>
        <begin position="446"/>
        <end position="468"/>
    </location>
</feature>
<dbReference type="RefSeq" id="WP_135249884.1">
    <property type="nucleotide sequence ID" value="NZ_SMLK01000003.1"/>
</dbReference>